<dbReference type="GeneID" id="44083340"/>
<accession>A0A6C0UYM4</accession>
<proteinExistence type="predicted"/>
<dbReference type="AlphaFoldDB" id="A0A6C0UYM4"/>
<gene>
    <name evidence="1" type="ORF">G3A49_07985</name>
</gene>
<protein>
    <submittedName>
        <fullName evidence="1">Uncharacterized protein</fullName>
    </submittedName>
</protein>
<dbReference type="Proteomes" id="UP000465667">
    <property type="component" value="Chromosome"/>
</dbReference>
<evidence type="ECO:0000313" key="2">
    <source>
        <dbReference type="Proteomes" id="UP000465667"/>
    </source>
</evidence>
<dbReference type="KEGG" id="hale:G3A49_07985"/>
<name>A0A6C0UYM4_HALVO</name>
<reference evidence="1 2" key="1">
    <citation type="submission" date="2020-02" db="EMBL/GenBank/DDBJ databases">
        <title>Whole genome sequence of Haloferax alexandrinus pws1.</title>
        <authorList>
            <person name="Verma D.K."/>
            <person name="Gopal K."/>
            <person name="Prasad E.S."/>
        </authorList>
    </citation>
    <scope>NUCLEOTIDE SEQUENCE [LARGE SCALE GENOMIC DNA]</scope>
    <source>
        <strain evidence="2">wsp1</strain>
    </source>
</reference>
<sequence>MASEAKEIKGVVSRISGSGNAILKTDSGREVNLGPLARDVVGKRVNAIKLTGAWALCIDPSYVTDEYLEEMDSKMRGSSFIDEFRPLTEGSASPDDLGRTVQIEADSTQDHIIYEGGKPLRLHNSKLLKGALSGHKIPVDIVAVRRGVAIGVPALEKLESEIIDPGDVVEMNVQQTSDDNKNTVGYTVDSNLPVYADTVIAQPGVVLRVGVEYVFNTHLHTSQSALPDAVWPAEGDVIYVRLHEVTEGVGYGTSDGLPTVLPGALNCLESIEPFKAKVSEYSDGVLTVDVSELGKTDRPEVGDVVEVTVLHREDKGTLCLTRDVPVWIPGSIPEGVESLKCKIIGVNTSILVGTVARCPDIRSLEHSDKIRLHVTHQDGEDGVGSYKGVPIVIPGGCELVGEKVDVGFVQANDGFIIAGVNVLKRLPKVGGELFISAEDYKSRNGRLCFVDSLPVFLPERSNWPAGNVRLGVKAVTAAGVQVSVDSLPPERRPNVGDEIEIPTSKLTPDDDVILIEQIPVEIPPDLWASKGTLILGVSSVEPYCLRCSVCGLQTGSLPAVGERAEMVVDGTTEEGSRGRISGIPTLVPRGKLKEGDSREVLVVEHTDEFLTAVDIDVDEYDINIDKEMLADYYRALVEAQKAWQENDFELSRECCREAANVIPADSNVAMLFRMDAQRHEILLMGEQIRRSQGVRKSQIAIQEAIDDVNLPDLSVSPLMLDELKAYRFALTGVKNDGSMNAGYLNATVRKMKGARESNNNPWSAIIPHPIVASFLASIQKPRVPAAEVVDKLVTQTPEYWPFLTTSEVSDFV</sequence>
<evidence type="ECO:0000313" key="1">
    <source>
        <dbReference type="EMBL" id="QIB78078.1"/>
    </source>
</evidence>
<dbReference type="RefSeq" id="WP_163488863.1">
    <property type="nucleotide sequence ID" value="NZ_CP048738.1"/>
</dbReference>
<organism evidence="1 2">
    <name type="scientific">Haloferax volcanii</name>
    <name type="common">Halobacterium volcanii</name>
    <dbReference type="NCBI Taxonomy" id="2246"/>
    <lineage>
        <taxon>Archaea</taxon>
        <taxon>Methanobacteriati</taxon>
        <taxon>Methanobacteriota</taxon>
        <taxon>Stenosarchaea group</taxon>
        <taxon>Halobacteria</taxon>
        <taxon>Halobacteriales</taxon>
        <taxon>Haloferacaceae</taxon>
        <taxon>Haloferax</taxon>
    </lineage>
</organism>
<dbReference type="EMBL" id="CP048738">
    <property type="protein sequence ID" value="QIB78078.1"/>
    <property type="molecule type" value="Genomic_DNA"/>
</dbReference>